<dbReference type="InterPro" id="IPR050834">
    <property type="entry name" value="Glycosyltransf_2"/>
</dbReference>
<evidence type="ECO:0000313" key="5">
    <source>
        <dbReference type="EMBL" id="MBB2494402.1"/>
    </source>
</evidence>
<gene>
    <name evidence="5" type="ORF">H3H51_05165</name>
</gene>
<evidence type="ECO:0000313" key="6">
    <source>
        <dbReference type="Proteomes" id="UP000542720"/>
    </source>
</evidence>
<evidence type="ECO:0000259" key="4">
    <source>
        <dbReference type="Pfam" id="PF00535"/>
    </source>
</evidence>
<dbReference type="PANTHER" id="PTHR43685:SF5">
    <property type="entry name" value="GLYCOSYLTRANSFERASE EPSE-RELATED"/>
    <property type="match status" value="1"/>
</dbReference>
<evidence type="ECO:0000256" key="1">
    <source>
        <dbReference type="ARBA" id="ARBA00006739"/>
    </source>
</evidence>
<dbReference type="Gene3D" id="3.90.550.10">
    <property type="entry name" value="Spore Coat Polysaccharide Biosynthesis Protein SpsA, Chain A"/>
    <property type="match status" value="1"/>
</dbReference>
<keyword evidence="3 5" id="KW-0808">Transferase</keyword>
<dbReference type="AlphaFoldDB" id="A0A7W4Q937"/>
<comment type="caution">
    <text evidence="5">The sequence shown here is derived from an EMBL/GenBank/DDBJ whole genome shotgun (WGS) entry which is preliminary data.</text>
</comment>
<keyword evidence="2" id="KW-0328">Glycosyltransferase</keyword>
<organism evidence="5 6">
    <name type="scientific">Aquipseudomonas ullengensis</name>
    <dbReference type="NCBI Taxonomy" id="2759166"/>
    <lineage>
        <taxon>Bacteria</taxon>
        <taxon>Pseudomonadati</taxon>
        <taxon>Pseudomonadota</taxon>
        <taxon>Gammaproteobacteria</taxon>
        <taxon>Pseudomonadales</taxon>
        <taxon>Pseudomonadaceae</taxon>
        <taxon>Aquipseudomonas</taxon>
    </lineage>
</organism>
<feature type="domain" description="Glycosyltransferase 2-like" evidence="4">
    <location>
        <begin position="24"/>
        <end position="132"/>
    </location>
</feature>
<dbReference type="EMBL" id="JACJUD010000001">
    <property type="protein sequence ID" value="MBB2494402.1"/>
    <property type="molecule type" value="Genomic_DNA"/>
</dbReference>
<dbReference type="Proteomes" id="UP000542720">
    <property type="component" value="Unassembled WGS sequence"/>
</dbReference>
<proteinExistence type="inferred from homology"/>
<dbReference type="InterPro" id="IPR001173">
    <property type="entry name" value="Glyco_trans_2-like"/>
</dbReference>
<dbReference type="RefSeq" id="WP_183087932.1">
    <property type="nucleotide sequence ID" value="NZ_JACJUD010000001.1"/>
</dbReference>
<name>A0A7W4Q937_9GAMM</name>
<dbReference type="SUPFAM" id="SSF53448">
    <property type="entry name" value="Nucleotide-diphospho-sugar transferases"/>
    <property type="match status" value="1"/>
</dbReference>
<dbReference type="CDD" id="cd04196">
    <property type="entry name" value="GT_2_like_d"/>
    <property type="match status" value="1"/>
</dbReference>
<protein>
    <submittedName>
        <fullName evidence="5">Glycosyltransferase family 2 protein</fullName>
    </submittedName>
</protein>
<accession>A0A7W4Q937</accession>
<reference evidence="5 6" key="1">
    <citation type="submission" date="2020-08" db="EMBL/GenBank/DDBJ databases">
        <authorList>
            <person name="Kim C.M."/>
        </authorList>
    </citation>
    <scope>NUCLEOTIDE SEQUENCE [LARGE SCALE GENOMIC DNA]</scope>
    <source>
        <strain evidence="5 6">UL070</strain>
    </source>
</reference>
<evidence type="ECO:0000256" key="2">
    <source>
        <dbReference type="ARBA" id="ARBA00022676"/>
    </source>
</evidence>
<comment type="similarity">
    <text evidence="1">Belongs to the glycosyltransferase 2 family.</text>
</comment>
<sequence length="322" mass="36059">MHACAQPPLAEKTQAAATEPRVAILLATYNGERYLAEQLESLLKQTHKNWVLYVSDDGSCDTTLDILGQYQSRLQDRLHIQQGPKQGFAANFLSMAVADKITADYFAFCDQDDLWHADKLERALAWLEHQPPEYPGLYCSRTRLVGSSGAPIGLSPLLCKPPSFRNALVQSIAGGNTMVFNSALKHLVTRAGNPTVVSHDWWLYMLTSGCKGNILYDTKPAIGYRQHGANLIGSNRSLKSRLKRLKNVMSGHYKQWNEINLSALETCKHLLSDDSRRVLERFAHARRATLLVRVFATLRSGVHRQGFLENLALLAAMLFRKV</sequence>
<evidence type="ECO:0000256" key="3">
    <source>
        <dbReference type="ARBA" id="ARBA00022679"/>
    </source>
</evidence>
<dbReference type="Pfam" id="PF00535">
    <property type="entry name" value="Glycos_transf_2"/>
    <property type="match status" value="1"/>
</dbReference>
<dbReference type="InterPro" id="IPR029044">
    <property type="entry name" value="Nucleotide-diphossugar_trans"/>
</dbReference>
<dbReference type="GO" id="GO:0016757">
    <property type="term" value="F:glycosyltransferase activity"/>
    <property type="evidence" value="ECO:0007669"/>
    <property type="project" value="UniProtKB-KW"/>
</dbReference>
<dbReference type="PANTHER" id="PTHR43685">
    <property type="entry name" value="GLYCOSYLTRANSFERASE"/>
    <property type="match status" value="1"/>
</dbReference>
<keyword evidence="6" id="KW-1185">Reference proteome</keyword>